<organism evidence="1 2">
    <name type="scientific">Citrobacter rodentium (strain ICC168)</name>
    <name type="common">Citrobacter freundii biotype 4280</name>
    <dbReference type="NCBI Taxonomy" id="637910"/>
    <lineage>
        <taxon>Bacteria</taxon>
        <taxon>Pseudomonadati</taxon>
        <taxon>Pseudomonadota</taxon>
        <taxon>Gammaproteobacteria</taxon>
        <taxon>Enterobacterales</taxon>
        <taxon>Enterobacteriaceae</taxon>
        <taxon>Citrobacter</taxon>
    </lineage>
</organism>
<sequence>MGVALEQKYIQDDTPFTIRLRGAKKNPAGSIAGQAKCHYLALSGRCGNQHYDHH</sequence>
<reference evidence="1 2" key="1">
    <citation type="journal article" date="2010" name="J. Bacteriol.">
        <title>The Citrobacter rodentium genome sequence reveals convergent evolution with human pathogenic Escherichia coli.</title>
        <authorList>
            <person name="Petty N.K."/>
            <person name="Bulgin R."/>
            <person name="Crepin V.F."/>
            <person name="Cerdeno-Tarraga A.M."/>
            <person name="Schroeder G.N."/>
            <person name="Quail M.A."/>
            <person name="Lennard N."/>
            <person name="Corton C."/>
            <person name="Barron A."/>
            <person name="Clark L."/>
            <person name="Toribio A.L."/>
            <person name="Parkhill J."/>
            <person name="Dougan G."/>
            <person name="Frankel G."/>
            <person name="Thomson N.R."/>
        </authorList>
    </citation>
    <scope>NUCLEOTIDE SEQUENCE [LARGE SCALE GENOMIC DNA]</scope>
    <source>
        <strain evidence="1 2">ICC168</strain>
    </source>
</reference>
<evidence type="ECO:0000313" key="1">
    <source>
        <dbReference type="EMBL" id="CBG88015.1"/>
    </source>
</evidence>
<dbReference type="HOGENOM" id="CLU_3041799_0_0_6"/>
<name>D2TUG2_CITRI</name>
<gene>
    <name evidence="1" type="ordered locus">ROD_12521</name>
</gene>
<dbReference type="AlphaFoldDB" id="D2TUG2"/>
<dbReference type="Proteomes" id="UP000001889">
    <property type="component" value="Chromosome"/>
</dbReference>
<dbReference type="KEGG" id="cro:ROD_12521"/>
<dbReference type="EMBL" id="FN543502">
    <property type="protein sequence ID" value="CBG88015.1"/>
    <property type="molecule type" value="Genomic_DNA"/>
</dbReference>
<accession>D2TUG2</accession>
<protein>
    <submittedName>
        <fullName evidence="1">Uncharacterized protein</fullName>
    </submittedName>
</protein>
<evidence type="ECO:0000313" key="2">
    <source>
        <dbReference type="Proteomes" id="UP000001889"/>
    </source>
</evidence>
<proteinExistence type="predicted"/>
<dbReference type="STRING" id="637910.ROD_12521"/>
<dbReference type="RefSeq" id="WP_012905528.1">
    <property type="nucleotide sequence ID" value="NC_013716.1"/>
</dbReference>
<keyword evidence="2" id="KW-1185">Reference proteome</keyword>